<evidence type="ECO:0000313" key="3">
    <source>
        <dbReference type="Proteomes" id="UP000660668"/>
    </source>
</evidence>
<dbReference type="PROSITE" id="PS51186">
    <property type="entry name" value="GNAT"/>
    <property type="match status" value="1"/>
</dbReference>
<evidence type="ECO:0000313" key="2">
    <source>
        <dbReference type="EMBL" id="MBF4766181.1"/>
    </source>
</evidence>
<protein>
    <submittedName>
        <fullName evidence="2">GNAT family N-acetyltransferase</fullName>
    </submittedName>
</protein>
<comment type="caution">
    <text evidence="2">The sequence shown here is derived from an EMBL/GenBank/DDBJ whole genome shotgun (WGS) entry which is preliminary data.</text>
</comment>
<sequence length="161" mass="17409">MCVRPVRADDADDLQDGFALLSELSRYRRFHTGTPALSDRVARYLAEIDHVDHQALVATPVGSPAIVGVVRFIRLRVRPDEAELSITVADDWQRAGLGTCLLHLLIERARAVGVRRFTLEMLADNEGILALVRAAGGVVQPTDSTIASGHIDLDATQGTSG</sequence>
<organism evidence="2 3">
    <name type="scientific">Nocardioides agariphilus</name>
    <dbReference type="NCBI Taxonomy" id="433664"/>
    <lineage>
        <taxon>Bacteria</taxon>
        <taxon>Bacillati</taxon>
        <taxon>Actinomycetota</taxon>
        <taxon>Actinomycetes</taxon>
        <taxon>Propionibacteriales</taxon>
        <taxon>Nocardioidaceae</taxon>
        <taxon>Nocardioides</taxon>
    </lineage>
</organism>
<evidence type="ECO:0000259" key="1">
    <source>
        <dbReference type="PROSITE" id="PS51186"/>
    </source>
</evidence>
<dbReference type="SUPFAM" id="SSF55729">
    <property type="entry name" value="Acyl-CoA N-acyltransferases (Nat)"/>
    <property type="match status" value="1"/>
</dbReference>
<feature type="domain" description="N-acetyltransferase" evidence="1">
    <location>
        <begin position="1"/>
        <end position="158"/>
    </location>
</feature>
<dbReference type="InterPro" id="IPR016181">
    <property type="entry name" value="Acyl_CoA_acyltransferase"/>
</dbReference>
<gene>
    <name evidence="2" type="ORF">ISU10_00185</name>
</gene>
<reference evidence="2" key="1">
    <citation type="submission" date="2020-11" db="EMBL/GenBank/DDBJ databases">
        <title>Nocardioides cynanchi sp. nov., isolated from soil of rhizosphere of Cynanchum wilfordii.</title>
        <authorList>
            <person name="Lee J.-S."/>
            <person name="Suh M.K."/>
            <person name="Kim J.-S."/>
        </authorList>
    </citation>
    <scope>NUCLEOTIDE SEQUENCE</scope>
    <source>
        <strain evidence="2">KCTC 19276</strain>
    </source>
</reference>
<dbReference type="AlphaFoldDB" id="A0A930YF68"/>
<accession>A0A930YF68</accession>
<keyword evidence="3" id="KW-1185">Reference proteome</keyword>
<dbReference type="GO" id="GO:0016747">
    <property type="term" value="F:acyltransferase activity, transferring groups other than amino-acyl groups"/>
    <property type="evidence" value="ECO:0007669"/>
    <property type="project" value="InterPro"/>
</dbReference>
<name>A0A930YF68_9ACTN</name>
<dbReference type="Gene3D" id="3.40.630.30">
    <property type="match status" value="1"/>
</dbReference>
<proteinExistence type="predicted"/>
<dbReference type="EMBL" id="JADKPO010000001">
    <property type="protein sequence ID" value="MBF4766181.1"/>
    <property type="molecule type" value="Genomic_DNA"/>
</dbReference>
<dbReference type="Pfam" id="PF13302">
    <property type="entry name" value="Acetyltransf_3"/>
    <property type="match status" value="1"/>
</dbReference>
<dbReference type="Proteomes" id="UP000660668">
    <property type="component" value="Unassembled WGS sequence"/>
</dbReference>
<dbReference type="InterPro" id="IPR000182">
    <property type="entry name" value="GNAT_dom"/>
</dbReference>
<dbReference type="CDD" id="cd04301">
    <property type="entry name" value="NAT_SF"/>
    <property type="match status" value="1"/>
</dbReference>
<dbReference type="RefSeq" id="WP_194694343.1">
    <property type="nucleotide sequence ID" value="NZ_JADKPO010000001.1"/>
</dbReference>